<dbReference type="RefSeq" id="WP_118030975.1">
    <property type="nucleotide sequence ID" value="NZ_JBGLBX010000001.1"/>
</dbReference>
<reference evidence="10 11" key="1">
    <citation type="submission" date="2018-08" db="EMBL/GenBank/DDBJ databases">
        <title>A genome reference for cultivated species of the human gut microbiota.</title>
        <authorList>
            <person name="Zou Y."/>
            <person name="Xue W."/>
            <person name="Luo G."/>
        </authorList>
    </citation>
    <scope>NUCLEOTIDE SEQUENCE [LARGE SCALE GENOMIC DNA]</scope>
    <source>
        <strain evidence="10 11">AM42-30</strain>
    </source>
</reference>
<feature type="domain" description="ABC transporter" evidence="8">
    <location>
        <begin position="354"/>
        <end position="594"/>
    </location>
</feature>
<dbReference type="InterPro" id="IPR011527">
    <property type="entry name" value="ABC1_TM_dom"/>
</dbReference>
<dbReference type="PROSITE" id="PS50929">
    <property type="entry name" value="ABC_TM1F"/>
    <property type="match status" value="1"/>
</dbReference>
<evidence type="ECO:0000256" key="7">
    <source>
        <dbReference type="SAM" id="Phobius"/>
    </source>
</evidence>
<evidence type="ECO:0000256" key="6">
    <source>
        <dbReference type="ARBA" id="ARBA00023136"/>
    </source>
</evidence>
<dbReference type="AlphaFoldDB" id="A0A413SYF1"/>
<dbReference type="InterPro" id="IPR003439">
    <property type="entry name" value="ABC_transporter-like_ATP-bd"/>
</dbReference>
<feature type="transmembrane region" description="Helical" evidence="7">
    <location>
        <begin position="254"/>
        <end position="278"/>
    </location>
</feature>
<keyword evidence="3" id="KW-0547">Nucleotide-binding</keyword>
<dbReference type="PANTHER" id="PTHR43394">
    <property type="entry name" value="ATP-DEPENDENT PERMEASE MDL1, MITOCHONDRIAL"/>
    <property type="match status" value="1"/>
</dbReference>
<dbReference type="EMBL" id="QSFV01000071">
    <property type="protein sequence ID" value="RHA74725.1"/>
    <property type="molecule type" value="Genomic_DNA"/>
</dbReference>
<dbReference type="Gene3D" id="1.20.1560.10">
    <property type="entry name" value="ABC transporter type 1, transmembrane domain"/>
    <property type="match status" value="1"/>
</dbReference>
<proteinExistence type="predicted"/>
<dbReference type="InterPro" id="IPR036640">
    <property type="entry name" value="ABC1_TM_sf"/>
</dbReference>
<dbReference type="PANTHER" id="PTHR43394:SF1">
    <property type="entry name" value="ATP-BINDING CASSETTE SUB-FAMILY B MEMBER 10, MITOCHONDRIAL"/>
    <property type="match status" value="1"/>
</dbReference>
<organism evidence="10 11">
    <name type="scientific">Eubacterium ventriosum</name>
    <dbReference type="NCBI Taxonomy" id="39496"/>
    <lineage>
        <taxon>Bacteria</taxon>
        <taxon>Bacillati</taxon>
        <taxon>Bacillota</taxon>
        <taxon>Clostridia</taxon>
        <taxon>Eubacteriales</taxon>
        <taxon>Eubacteriaceae</taxon>
        <taxon>Eubacterium</taxon>
    </lineage>
</organism>
<feature type="domain" description="ABC transmembrane type-1" evidence="9">
    <location>
        <begin position="168"/>
        <end position="316"/>
    </location>
</feature>
<dbReference type="InterPro" id="IPR027417">
    <property type="entry name" value="P-loop_NTPase"/>
</dbReference>
<evidence type="ECO:0000259" key="9">
    <source>
        <dbReference type="PROSITE" id="PS50929"/>
    </source>
</evidence>
<dbReference type="Pfam" id="PF00005">
    <property type="entry name" value="ABC_tran"/>
    <property type="match status" value="1"/>
</dbReference>
<comment type="subcellular location">
    <subcellularLocation>
        <location evidence="1">Cell membrane</location>
        <topology evidence="1">Multi-pass membrane protein</topology>
    </subcellularLocation>
</comment>
<evidence type="ECO:0000313" key="11">
    <source>
        <dbReference type="Proteomes" id="UP000285740"/>
    </source>
</evidence>
<dbReference type="GO" id="GO:0005524">
    <property type="term" value="F:ATP binding"/>
    <property type="evidence" value="ECO:0007669"/>
    <property type="project" value="UniProtKB-KW"/>
</dbReference>
<name>A0A413SYF1_9FIRM</name>
<accession>A0A413SYF1</accession>
<evidence type="ECO:0000259" key="8">
    <source>
        <dbReference type="PROSITE" id="PS50893"/>
    </source>
</evidence>
<dbReference type="PROSITE" id="PS50893">
    <property type="entry name" value="ABC_TRANSPORTER_2"/>
    <property type="match status" value="1"/>
</dbReference>
<dbReference type="SMART" id="SM00382">
    <property type="entry name" value="AAA"/>
    <property type="match status" value="1"/>
</dbReference>
<gene>
    <name evidence="10" type="ORF">DW918_11935</name>
</gene>
<evidence type="ECO:0000256" key="3">
    <source>
        <dbReference type="ARBA" id="ARBA00022741"/>
    </source>
</evidence>
<dbReference type="Gene3D" id="3.40.50.300">
    <property type="entry name" value="P-loop containing nucleotide triphosphate hydrolases"/>
    <property type="match status" value="1"/>
</dbReference>
<protein>
    <submittedName>
        <fullName evidence="10">ABC transporter ATP-binding protein</fullName>
    </submittedName>
</protein>
<dbReference type="InterPro" id="IPR039421">
    <property type="entry name" value="Type_1_exporter"/>
</dbReference>
<evidence type="ECO:0000256" key="2">
    <source>
        <dbReference type="ARBA" id="ARBA00022692"/>
    </source>
</evidence>
<dbReference type="GO" id="GO:0005886">
    <property type="term" value="C:plasma membrane"/>
    <property type="evidence" value="ECO:0007669"/>
    <property type="project" value="UniProtKB-SubCell"/>
</dbReference>
<dbReference type="GO" id="GO:0016887">
    <property type="term" value="F:ATP hydrolysis activity"/>
    <property type="evidence" value="ECO:0007669"/>
    <property type="project" value="InterPro"/>
</dbReference>
<keyword evidence="4 10" id="KW-0067">ATP-binding</keyword>
<feature type="transmembrane region" description="Helical" evidence="7">
    <location>
        <begin position="65"/>
        <end position="87"/>
    </location>
</feature>
<dbReference type="Proteomes" id="UP000285740">
    <property type="component" value="Unassembled WGS sequence"/>
</dbReference>
<dbReference type="SUPFAM" id="SSF90123">
    <property type="entry name" value="ABC transporter transmembrane region"/>
    <property type="match status" value="1"/>
</dbReference>
<dbReference type="GO" id="GO:0015421">
    <property type="term" value="F:ABC-type oligopeptide transporter activity"/>
    <property type="evidence" value="ECO:0007669"/>
    <property type="project" value="TreeGrafter"/>
</dbReference>
<evidence type="ECO:0000256" key="1">
    <source>
        <dbReference type="ARBA" id="ARBA00004651"/>
    </source>
</evidence>
<evidence type="ECO:0000313" key="10">
    <source>
        <dbReference type="EMBL" id="RHA74725.1"/>
    </source>
</evidence>
<sequence>MEKQKTYGFLNNFIYALNIERKSNLRLLAITLIKPIGDIVGTLLNSYAPKYVLSFIEDDLPFNTIIMYTVIICLIMMILDVISTTCYNSFEFEYRKTEGYVEKKRMDKLFHTDFKNMESPDFLDYAQRAKTALNRGKGFHGVLYQSRNFIAQGTLMILSAALIGIQNLLMMIIFIVISFGIVKISSFFTKRDKIKFSDAMAPTWRKMNYLESTTKNFDFAKDIRLFNMSNAFFNQLSGVNETYKELNRKHHNRMVLWEVSLGSVLIVQKILMYTWLVYNVVTGAYQISDFVLYVGLVSTFHASVGYVNWIYSDMRTNSLMINDYRNFVDWKEDRETADEKDGHITEINLDKFEFRFENVSFKYPGHDNYVLKNVNLTIKNGAKLAVVGVNGAGKTTFIKLMMKLYEPSEGRILLNDVDIKEYNREEYFKLFSPVFQNVECFAMPIYQNISFAEEDKTDMNKINEVLEQSGLSEKINSYEKGIHTNLLKIFDKEGIDLSGGEKQRLAMARALYKDGKVIILDEPTAALDALAEDRMYREFENMIHGKTAVFISHRLGSTRFCDKIAMFEDGTIVEEGTHEELMAKNGKYAYMFGIQSQYYDEKQKNSDNVEDADLEINEGVEALKVEMEGGQ</sequence>
<dbReference type="SUPFAM" id="SSF52540">
    <property type="entry name" value="P-loop containing nucleoside triphosphate hydrolases"/>
    <property type="match status" value="1"/>
</dbReference>
<comment type="caution">
    <text evidence="10">The sequence shown here is derived from an EMBL/GenBank/DDBJ whole genome shotgun (WGS) entry which is preliminary data.</text>
</comment>
<evidence type="ECO:0000256" key="4">
    <source>
        <dbReference type="ARBA" id="ARBA00022840"/>
    </source>
</evidence>
<dbReference type="InterPro" id="IPR003593">
    <property type="entry name" value="AAA+_ATPase"/>
</dbReference>
<keyword evidence="5 7" id="KW-1133">Transmembrane helix</keyword>
<feature type="transmembrane region" description="Helical" evidence="7">
    <location>
        <begin position="27"/>
        <end position="45"/>
    </location>
</feature>
<dbReference type="PROSITE" id="PS00211">
    <property type="entry name" value="ABC_TRANSPORTER_1"/>
    <property type="match status" value="1"/>
</dbReference>
<keyword evidence="2 7" id="KW-0812">Transmembrane</keyword>
<feature type="transmembrane region" description="Helical" evidence="7">
    <location>
        <begin position="290"/>
        <end position="311"/>
    </location>
</feature>
<evidence type="ECO:0000256" key="5">
    <source>
        <dbReference type="ARBA" id="ARBA00022989"/>
    </source>
</evidence>
<dbReference type="InterPro" id="IPR017871">
    <property type="entry name" value="ABC_transporter-like_CS"/>
</dbReference>
<keyword evidence="6 7" id="KW-0472">Membrane</keyword>